<gene>
    <name evidence="2" type="ORF">B1B_05425</name>
</gene>
<sequence length="375" mass="40485">MIRPTIIKNGAKAAAYHADVEKAAEYYGGERVPSEWIGKGAAMAGLSGRVNRADLTAILSGKITDSSGERQLGRIKADGEINHRAGYDFTISAPKSVSNAALMFGDEEVLAAWRGAYGEAIEYLERHAETRVGGQTVRTGNLVIAAHEHVASRAGDCDMHVHALTANLTFYKGKAYSLESQSLFQRYRTADAILHASLSRRLQLAGYAVRHDKEGRVELADYTPAQIRGTATRTTEIDAALAKRGLTRETASATSRETAALATRSAKVLPETREAHLERWTAQAEALGIKPSVRDPAIAREARQAEGWTAAGIAGEAVQKATAHLTATEAVFRERDLHMQAARFSAGRCDWKEIEVALADAEAKGELIREPGPTV</sequence>
<dbReference type="EMBL" id="AUZY01003436">
    <property type="protein sequence ID" value="EQD69251.1"/>
    <property type="molecule type" value="Genomic_DNA"/>
</dbReference>
<dbReference type="InterPro" id="IPR014862">
    <property type="entry name" value="TrwC"/>
</dbReference>
<reference evidence="2" key="1">
    <citation type="submission" date="2013-08" db="EMBL/GenBank/DDBJ databases">
        <authorList>
            <person name="Mendez C."/>
            <person name="Richter M."/>
            <person name="Ferrer M."/>
            <person name="Sanchez J."/>
        </authorList>
    </citation>
    <scope>NUCLEOTIDE SEQUENCE</scope>
</reference>
<dbReference type="NCBIfam" id="NF041492">
    <property type="entry name" value="MobF"/>
    <property type="match status" value="1"/>
</dbReference>
<dbReference type="InterPro" id="IPR014059">
    <property type="entry name" value="TraI/TrwC_relax"/>
</dbReference>
<feature type="domain" description="TrwC relaxase" evidence="1">
    <location>
        <begin position="12"/>
        <end position="286"/>
    </location>
</feature>
<dbReference type="Pfam" id="PF08751">
    <property type="entry name" value="TrwC"/>
    <property type="match status" value="1"/>
</dbReference>
<dbReference type="NCBIfam" id="TIGR02686">
    <property type="entry name" value="relax_trwC"/>
    <property type="match status" value="1"/>
</dbReference>
<proteinExistence type="predicted"/>
<accession>T1B8I8</accession>
<evidence type="ECO:0000259" key="1">
    <source>
        <dbReference type="Pfam" id="PF08751"/>
    </source>
</evidence>
<organism evidence="2">
    <name type="scientific">mine drainage metagenome</name>
    <dbReference type="NCBI Taxonomy" id="410659"/>
    <lineage>
        <taxon>unclassified sequences</taxon>
        <taxon>metagenomes</taxon>
        <taxon>ecological metagenomes</taxon>
    </lineage>
</organism>
<dbReference type="SUPFAM" id="SSF55464">
    <property type="entry name" value="Origin of replication-binding domain, RBD-like"/>
    <property type="match status" value="1"/>
</dbReference>
<protein>
    <submittedName>
        <fullName evidence="2">TrwC protein</fullName>
    </submittedName>
</protein>
<reference evidence="2" key="2">
    <citation type="journal article" date="2014" name="ISME J.">
        <title>Microbial stratification in low pH oxic and suboxic macroscopic growths along an acid mine drainage.</title>
        <authorList>
            <person name="Mendez-Garcia C."/>
            <person name="Mesa V."/>
            <person name="Sprenger R.R."/>
            <person name="Richter M."/>
            <person name="Diez M.S."/>
            <person name="Solano J."/>
            <person name="Bargiela R."/>
            <person name="Golyshina O.V."/>
            <person name="Manteca A."/>
            <person name="Ramos J.L."/>
            <person name="Gallego J.R."/>
            <person name="Llorente I."/>
            <person name="Martins Dos Santos V.A."/>
            <person name="Jensen O.N."/>
            <person name="Pelaez A.I."/>
            <person name="Sanchez J."/>
            <person name="Ferrer M."/>
        </authorList>
    </citation>
    <scope>NUCLEOTIDE SEQUENCE</scope>
</reference>
<name>T1B8I8_9ZZZZ</name>
<dbReference type="AlphaFoldDB" id="T1B8I8"/>
<comment type="caution">
    <text evidence="2">The sequence shown here is derived from an EMBL/GenBank/DDBJ whole genome shotgun (WGS) entry which is preliminary data.</text>
</comment>
<evidence type="ECO:0000313" key="2">
    <source>
        <dbReference type="EMBL" id="EQD69251.1"/>
    </source>
</evidence>
<feature type="non-terminal residue" evidence="2">
    <location>
        <position position="375"/>
    </location>
</feature>